<sequence>MKDLMRTAQELPLLSDSDIALNLTSQRIKAKELRDAVRSGDPGACERVQIRHPRPHAVDFGSFKLTDAQCVIAREAGLSSWPALKAHVESMEAARVAIEANTPAPDSDLRTLHIRCGNDIELGLKRAGFAGDFLMYSDPICQGPVSDLPDAIQVRAQFISSEYPGEDLADTISKLQGMDEILAKAKEYERIALWFEHDPYDQLLLVKVLAQLKAAGADSRKVELMSLHCFPGITKFIGIGQLSPAALRHMYAKREAVSAGAYQLAGKAWEALTAPSPLPLYELAARKTPFLPYLPDAIERYLAELPGLDDGLSFTERSILQILQNGPRPWGRIFRKFMQDTDPLPFHGDLMFYADLLRLTRAEVPPLRALPQNGDEEWGQHMFELTGAGRLLLDGDRDFKAYGPAERWNGGVRCFGDPDWRWDRIRRAPAASPSPAPVAH</sequence>
<reference evidence="2 3" key="2">
    <citation type="journal article" date="2021" name="Int. J. Syst. Evol. Microbiol.">
        <title>Roseibium litorale sp. nov., isolated from a tidal flat sediment and proposal for the reclassification of Labrenzia polysiphoniae as Roseibium polysiphoniae comb. nov.</title>
        <authorList>
            <person name="Liu Y."/>
            <person name="Pei T."/>
            <person name="Du J."/>
            <person name="Chao M."/>
            <person name="Deng M.R."/>
            <person name="Zhu H."/>
        </authorList>
    </citation>
    <scope>NUCLEOTIDE SEQUENCE [LARGE SCALE GENOMIC DNA]</scope>
    <source>
        <strain evidence="2 3">4C16A</strain>
    </source>
</reference>
<keyword evidence="3" id="KW-1185">Reference proteome</keyword>
<evidence type="ECO:0000313" key="2">
    <source>
        <dbReference type="EMBL" id="MBD8891794.1"/>
    </source>
</evidence>
<evidence type="ECO:0000313" key="3">
    <source>
        <dbReference type="Proteomes" id="UP000632063"/>
    </source>
</evidence>
<dbReference type="Proteomes" id="UP000632063">
    <property type="component" value="Unassembled WGS sequence"/>
</dbReference>
<evidence type="ECO:0000259" key="1">
    <source>
        <dbReference type="Pfam" id="PF08874"/>
    </source>
</evidence>
<gene>
    <name evidence="2" type="ORF">IG616_09550</name>
</gene>
<dbReference type="Pfam" id="PF08874">
    <property type="entry name" value="DUF1835"/>
    <property type="match status" value="1"/>
</dbReference>
<dbReference type="EMBL" id="JACYXI010000005">
    <property type="protein sequence ID" value="MBD8891794.1"/>
    <property type="molecule type" value="Genomic_DNA"/>
</dbReference>
<proteinExistence type="predicted"/>
<organism evidence="2 3">
    <name type="scientific">Roseibium litorale</name>
    <dbReference type="NCBI Taxonomy" id="2803841"/>
    <lineage>
        <taxon>Bacteria</taxon>
        <taxon>Pseudomonadati</taxon>
        <taxon>Pseudomonadota</taxon>
        <taxon>Alphaproteobacteria</taxon>
        <taxon>Hyphomicrobiales</taxon>
        <taxon>Stappiaceae</taxon>
        <taxon>Roseibium</taxon>
    </lineage>
</organism>
<feature type="domain" description="DUF1835" evidence="1">
    <location>
        <begin position="112"/>
        <end position="222"/>
    </location>
</feature>
<comment type="caution">
    <text evidence="2">The sequence shown here is derived from an EMBL/GenBank/DDBJ whole genome shotgun (WGS) entry which is preliminary data.</text>
</comment>
<name>A0ABR9CMH1_9HYPH</name>
<dbReference type="RefSeq" id="WP_192147938.1">
    <property type="nucleotide sequence ID" value="NZ_JACYXI010000005.1"/>
</dbReference>
<protein>
    <submittedName>
        <fullName evidence="2">DUF1835 domain-containing protein</fullName>
    </submittedName>
</protein>
<accession>A0ABR9CMH1</accession>
<dbReference type="InterPro" id="IPR014973">
    <property type="entry name" value="DUF1835"/>
</dbReference>
<reference evidence="3" key="1">
    <citation type="submission" date="2020-09" db="EMBL/GenBank/DDBJ databases">
        <title>The genome sequence of strain Labrenzia suaedae 4C16A.</title>
        <authorList>
            <person name="Liu Y."/>
        </authorList>
    </citation>
    <scope>NUCLEOTIDE SEQUENCE [LARGE SCALE GENOMIC DNA]</scope>
    <source>
        <strain evidence="3">4C16A</strain>
    </source>
</reference>